<organism evidence="2 3">
    <name type="scientific">Afipia felis</name>
    <name type="common">Cat scratch disease bacillus</name>
    <dbReference type="NCBI Taxonomy" id="1035"/>
    <lineage>
        <taxon>Bacteria</taxon>
        <taxon>Pseudomonadati</taxon>
        <taxon>Pseudomonadota</taxon>
        <taxon>Alphaproteobacteria</taxon>
        <taxon>Hyphomicrobiales</taxon>
        <taxon>Nitrobacteraceae</taxon>
        <taxon>Afipia</taxon>
    </lineage>
</organism>
<dbReference type="EMBL" id="UIGB01000001">
    <property type="protein sequence ID" value="SUU84108.1"/>
    <property type="molecule type" value="Genomic_DNA"/>
</dbReference>
<accession>A0A380W581</accession>
<reference evidence="2 3" key="1">
    <citation type="submission" date="2018-06" db="EMBL/GenBank/DDBJ databases">
        <authorList>
            <consortium name="Pathogen Informatics"/>
            <person name="Doyle S."/>
        </authorList>
    </citation>
    <scope>NUCLEOTIDE SEQUENCE [LARGE SCALE GENOMIC DNA]</scope>
    <source>
        <strain evidence="2 3">NCTC12722</strain>
    </source>
</reference>
<gene>
    <name evidence="2" type="ORF">NCTC12722_01292</name>
</gene>
<dbReference type="Proteomes" id="UP000254343">
    <property type="component" value="Unassembled WGS sequence"/>
</dbReference>
<feature type="region of interest" description="Disordered" evidence="1">
    <location>
        <begin position="113"/>
        <end position="134"/>
    </location>
</feature>
<name>A0A380W581_AFIFE</name>
<sequence length="191" mass="21073">MAAYKEGPKCLSSKRRLWRRIISAAHSDRRQGCQAEELPASSRWVDLVSAHESRDRRREEGTAHRPIGRAYRRASCLPRLSGSTVGRCLRSALPAWARISLWNDRNSAAQFAPAESKGQVLPPPSRVTAQPPRYRPSRGARWISACRLNGCGAWMFLAEISACDNGSGRNVPSVASAVARSDRCRHGVLPS</sequence>
<evidence type="ECO:0000313" key="3">
    <source>
        <dbReference type="Proteomes" id="UP000254343"/>
    </source>
</evidence>
<evidence type="ECO:0000256" key="1">
    <source>
        <dbReference type="SAM" id="MobiDB-lite"/>
    </source>
</evidence>
<proteinExistence type="predicted"/>
<evidence type="ECO:0000313" key="2">
    <source>
        <dbReference type="EMBL" id="SUU84108.1"/>
    </source>
</evidence>
<dbReference type="AlphaFoldDB" id="A0A380W581"/>
<protein>
    <submittedName>
        <fullName evidence="2">Uncharacterized protein</fullName>
    </submittedName>
</protein>